<gene>
    <name evidence="2" type="ordered locus">Os02g0229501</name>
    <name evidence="2" type="ORF">OSNPB_020229501</name>
</gene>
<protein>
    <submittedName>
        <fullName evidence="2">Os02g0229501 protein</fullName>
    </submittedName>
</protein>
<organism evidence="2 3">
    <name type="scientific">Oryza sativa subsp. japonica</name>
    <name type="common">Rice</name>
    <dbReference type="NCBI Taxonomy" id="39947"/>
    <lineage>
        <taxon>Eukaryota</taxon>
        <taxon>Viridiplantae</taxon>
        <taxon>Streptophyta</taxon>
        <taxon>Embryophyta</taxon>
        <taxon>Tracheophyta</taxon>
        <taxon>Spermatophyta</taxon>
        <taxon>Magnoliopsida</taxon>
        <taxon>Liliopsida</taxon>
        <taxon>Poales</taxon>
        <taxon>Poaceae</taxon>
        <taxon>BOP clade</taxon>
        <taxon>Oryzoideae</taxon>
        <taxon>Oryzeae</taxon>
        <taxon>Oryzinae</taxon>
        <taxon>Oryza</taxon>
        <taxon>Oryza sativa</taxon>
    </lineage>
</organism>
<keyword evidence="3" id="KW-1185">Reference proteome</keyword>
<reference evidence="2 3" key="2">
    <citation type="journal article" date="2013" name="Plant Cell Physiol.">
        <title>Rice Annotation Project Database (RAP-DB): an integrative and interactive database for rice genomics.</title>
        <authorList>
            <person name="Sakai H."/>
            <person name="Lee S.S."/>
            <person name="Tanaka T."/>
            <person name="Numa H."/>
            <person name="Kim J."/>
            <person name="Kawahara Y."/>
            <person name="Wakimoto H."/>
            <person name="Yang C.C."/>
            <person name="Iwamoto M."/>
            <person name="Abe T."/>
            <person name="Yamada Y."/>
            <person name="Muto A."/>
            <person name="Inokuchi H."/>
            <person name="Ikemura T."/>
            <person name="Matsumoto T."/>
            <person name="Sasaki T."/>
            <person name="Itoh T."/>
        </authorList>
    </citation>
    <scope>NUCLEOTIDE SEQUENCE [LARGE SCALE GENOMIC DNA]</scope>
    <source>
        <strain evidence="3">cv. Nipponbare</strain>
    </source>
</reference>
<dbReference type="PaxDb" id="39947-A0A0P0VGP9"/>
<dbReference type="EMBL" id="AP014958">
    <property type="protein sequence ID" value="BAS77764.1"/>
    <property type="molecule type" value="Genomic_DNA"/>
</dbReference>
<proteinExistence type="predicted"/>
<accession>A0A0P0VGP9</accession>
<feature type="transmembrane region" description="Helical" evidence="1">
    <location>
        <begin position="36"/>
        <end position="57"/>
    </location>
</feature>
<keyword evidence="1" id="KW-0812">Transmembrane</keyword>
<evidence type="ECO:0000313" key="2">
    <source>
        <dbReference type="EMBL" id="BAS77764.1"/>
    </source>
</evidence>
<dbReference type="Gramene" id="Os02t0229501-00">
    <property type="protein sequence ID" value="Os02t0229501-00"/>
    <property type="gene ID" value="Os02g0229501"/>
</dbReference>
<evidence type="ECO:0000313" key="3">
    <source>
        <dbReference type="Proteomes" id="UP000059680"/>
    </source>
</evidence>
<dbReference type="AlphaFoldDB" id="A0A0P0VGP9"/>
<evidence type="ECO:0000256" key="1">
    <source>
        <dbReference type="SAM" id="Phobius"/>
    </source>
</evidence>
<reference evidence="3" key="1">
    <citation type="journal article" date="2005" name="Nature">
        <title>The map-based sequence of the rice genome.</title>
        <authorList>
            <consortium name="International rice genome sequencing project (IRGSP)"/>
            <person name="Matsumoto T."/>
            <person name="Wu J."/>
            <person name="Kanamori H."/>
            <person name="Katayose Y."/>
            <person name="Fujisawa M."/>
            <person name="Namiki N."/>
            <person name="Mizuno H."/>
            <person name="Yamamoto K."/>
            <person name="Antonio B.A."/>
            <person name="Baba T."/>
            <person name="Sakata K."/>
            <person name="Nagamura Y."/>
            <person name="Aoki H."/>
            <person name="Arikawa K."/>
            <person name="Arita K."/>
            <person name="Bito T."/>
            <person name="Chiden Y."/>
            <person name="Fujitsuka N."/>
            <person name="Fukunaka R."/>
            <person name="Hamada M."/>
            <person name="Harada C."/>
            <person name="Hayashi A."/>
            <person name="Hijishita S."/>
            <person name="Honda M."/>
            <person name="Hosokawa S."/>
            <person name="Ichikawa Y."/>
            <person name="Idonuma A."/>
            <person name="Iijima M."/>
            <person name="Ikeda M."/>
            <person name="Ikeno M."/>
            <person name="Ito K."/>
            <person name="Ito S."/>
            <person name="Ito T."/>
            <person name="Ito Y."/>
            <person name="Ito Y."/>
            <person name="Iwabuchi A."/>
            <person name="Kamiya K."/>
            <person name="Karasawa W."/>
            <person name="Kurita K."/>
            <person name="Katagiri S."/>
            <person name="Kikuta A."/>
            <person name="Kobayashi H."/>
            <person name="Kobayashi N."/>
            <person name="Machita K."/>
            <person name="Maehara T."/>
            <person name="Masukawa M."/>
            <person name="Mizubayashi T."/>
            <person name="Mukai Y."/>
            <person name="Nagasaki H."/>
            <person name="Nagata Y."/>
            <person name="Naito S."/>
            <person name="Nakashima M."/>
            <person name="Nakama Y."/>
            <person name="Nakamichi Y."/>
            <person name="Nakamura M."/>
            <person name="Meguro A."/>
            <person name="Negishi M."/>
            <person name="Ohta I."/>
            <person name="Ohta T."/>
            <person name="Okamoto M."/>
            <person name="Ono N."/>
            <person name="Saji S."/>
            <person name="Sakaguchi M."/>
            <person name="Sakai K."/>
            <person name="Shibata M."/>
            <person name="Shimokawa T."/>
            <person name="Song J."/>
            <person name="Takazaki Y."/>
            <person name="Terasawa K."/>
            <person name="Tsugane M."/>
            <person name="Tsuji K."/>
            <person name="Ueda S."/>
            <person name="Waki K."/>
            <person name="Yamagata H."/>
            <person name="Yamamoto M."/>
            <person name="Yamamoto S."/>
            <person name="Yamane H."/>
            <person name="Yoshiki S."/>
            <person name="Yoshihara R."/>
            <person name="Yukawa K."/>
            <person name="Zhong H."/>
            <person name="Yano M."/>
            <person name="Yuan Q."/>
            <person name="Ouyang S."/>
            <person name="Liu J."/>
            <person name="Jones K.M."/>
            <person name="Gansberger K."/>
            <person name="Moffat K."/>
            <person name="Hill J."/>
            <person name="Bera J."/>
            <person name="Fadrosh D."/>
            <person name="Jin S."/>
            <person name="Johri S."/>
            <person name="Kim M."/>
            <person name="Overton L."/>
            <person name="Reardon M."/>
            <person name="Tsitrin T."/>
            <person name="Vuong H."/>
            <person name="Weaver B."/>
            <person name="Ciecko A."/>
            <person name="Tallon L."/>
            <person name="Jackson J."/>
            <person name="Pai G."/>
            <person name="Aken S.V."/>
            <person name="Utterback T."/>
            <person name="Reidmuller S."/>
            <person name="Feldblyum T."/>
            <person name="Hsiao J."/>
            <person name="Zismann V."/>
            <person name="Iobst S."/>
            <person name="de Vazeille A.R."/>
            <person name="Buell C.R."/>
            <person name="Ying K."/>
            <person name="Li Y."/>
            <person name="Lu T."/>
            <person name="Huang Y."/>
            <person name="Zhao Q."/>
            <person name="Feng Q."/>
            <person name="Zhang L."/>
            <person name="Zhu J."/>
            <person name="Weng Q."/>
            <person name="Mu J."/>
            <person name="Lu Y."/>
            <person name="Fan D."/>
            <person name="Liu Y."/>
            <person name="Guan J."/>
            <person name="Zhang Y."/>
            <person name="Yu S."/>
            <person name="Liu X."/>
            <person name="Zhang Y."/>
            <person name="Hong G."/>
            <person name="Han B."/>
            <person name="Choisne N."/>
            <person name="Demange N."/>
            <person name="Orjeda G."/>
            <person name="Samain S."/>
            <person name="Cattolico L."/>
            <person name="Pelletier E."/>
            <person name="Couloux A."/>
            <person name="Segurens B."/>
            <person name="Wincker P."/>
            <person name="D'Hont A."/>
            <person name="Scarpelli C."/>
            <person name="Weissenbach J."/>
            <person name="Salanoubat M."/>
            <person name="Quetier F."/>
            <person name="Yu Y."/>
            <person name="Kim H.R."/>
            <person name="Rambo T."/>
            <person name="Currie J."/>
            <person name="Collura K."/>
            <person name="Luo M."/>
            <person name="Yang T."/>
            <person name="Ammiraju J.S.S."/>
            <person name="Engler F."/>
            <person name="Soderlund C."/>
            <person name="Wing R.A."/>
            <person name="Palmer L.E."/>
            <person name="de la Bastide M."/>
            <person name="Spiegel L."/>
            <person name="Nascimento L."/>
            <person name="Zutavern T."/>
            <person name="O'Shaughnessy A."/>
            <person name="Dike S."/>
            <person name="Dedhia N."/>
            <person name="Preston R."/>
            <person name="Balija V."/>
            <person name="McCombie W.R."/>
            <person name="Chow T."/>
            <person name="Chen H."/>
            <person name="Chung M."/>
            <person name="Chen C."/>
            <person name="Shaw J."/>
            <person name="Wu H."/>
            <person name="Hsiao K."/>
            <person name="Chao Y."/>
            <person name="Chu M."/>
            <person name="Cheng C."/>
            <person name="Hour A."/>
            <person name="Lee P."/>
            <person name="Lin S."/>
            <person name="Lin Y."/>
            <person name="Liou J."/>
            <person name="Liu S."/>
            <person name="Hsing Y."/>
            <person name="Raghuvanshi S."/>
            <person name="Mohanty A."/>
            <person name="Bharti A.K."/>
            <person name="Gaur A."/>
            <person name="Gupta V."/>
            <person name="Kumar D."/>
            <person name="Ravi V."/>
            <person name="Vij S."/>
            <person name="Kapur A."/>
            <person name="Khurana P."/>
            <person name="Khurana P."/>
            <person name="Khurana J.P."/>
            <person name="Tyagi A.K."/>
            <person name="Gaikwad K."/>
            <person name="Singh A."/>
            <person name="Dalal V."/>
            <person name="Srivastava S."/>
            <person name="Dixit A."/>
            <person name="Pal A.K."/>
            <person name="Ghazi I.A."/>
            <person name="Yadav M."/>
            <person name="Pandit A."/>
            <person name="Bhargava A."/>
            <person name="Sureshbabu K."/>
            <person name="Batra K."/>
            <person name="Sharma T.R."/>
            <person name="Mohapatra T."/>
            <person name="Singh N.K."/>
            <person name="Messing J."/>
            <person name="Nelson A.B."/>
            <person name="Fuks G."/>
            <person name="Kavchok S."/>
            <person name="Keizer G."/>
            <person name="Linton E."/>
            <person name="Llaca V."/>
            <person name="Song R."/>
            <person name="Tanyolac B."/>
            <person name="Young S."/>
            <person name="Ho-Il K."/>
            <person name="Hahn J.H."/>
            <person name="Sangsakoo G."/>
            <person name="Vanavichit A."/>
            <person name="de Mattos Luiz.A.T."/>
            <person name="Zimmer P.D."/>
            <person name="Malone G."/>
            <person name="Dellagostin O."/>
            <person name="de Oliveira A.C."/>
            <person name="Bevan M."/>
            <person name="Bancroft I."/>
            <person name="Minx P."/>
            <person name="Cordum H."/>
            <person name="Wilson R."/>
            <person name="Cheng Z."/>
            <person name="Jin W."/>
            <person name="Jiang J."/>
            <person name="Leong S.A."/>
            <person name="Iwama H."/>
            <person name="Gojobori T."/>
            <person name="Itoh T."/>
            <person name="Niimura Y."/>
            <person name="Fujii Y."/>
            <person name="Habara T."/>
            <person name="Sakai H."/>
            <person name="Sato Y."/>
            <person name="Wilson G."/>
            <person name="Kumar K."/>
            <person name="McCouch S."/>
            <person name="Juretic N."/>
            <person name="Hoen D."/>
            <person name="Wright S."/>
            <person name="Bruskiewich R."/>
            <person name="Bureau T."/>
            <person name="Miyao A."/>
            <person name="Hirochika H."/>
            <person name="Nishikawa T."/>
            <person name="Kadowaki K."/>
            <person name="Sugiura M."/>
            <person name="Burr B."/>
            <person name="Sasaki T."/>
        </authorList>
    </citation>
    <scope>NUCLEOTIDE SEQUENCE [LARGE SCALE GENOMIC DNA]</scope>
    <source>
        <strain evidence="3">cv. Nipponbare</strain>
    </source>
</reference>
<dbReference type="InParanoid" id="A0A0P0VGP9"/>
<dbReference type="Proteomes" id="UP000059680">
    <property type="component" value="Chromosome 2"/>
</dbReference>
<keyword evidence="1" id="KW-0472">Membrane</keyword>
<reference evidence="2 3" key="3">
    <citation type="journal article" date="2013" name="Rice">
        <title>Improvement of the Oryza sativa Nipponbare reference genome using next generation sequence and optical map data.</title>
        <authorList>
            <person name="Kawahara Y."/>
            <person name="de la Bastide M."/>
            <person name="Hamilton J.P."/>
            <person name="Kanamori H."/>
            <person name="McCombie W.R."/>
            <person name="Ouyang S."/>
            <person name="Schwartz D.C."/>
            <person name="Tanaka T."/>
            <person name="Wu J."/>
            <person name="Zhou S."/>
            <person name="Childs K.L."/>
            <person name="Davidson R.M."/>
            <person name="Lin H."/>
            <person name="Quesada-Ocampo L."/>
            <person name="Vaillancourt B."/>
            <person name="Sakai H."/>
            <person name="Lee S.S."/>
            <person name="Kim J."/>
            <person name="Numa H."/>
            <person name="Itoh T."/>
            <person name="Buell C.R."/>
            <person name="Matsumoto T."/>
        </authorList>
    </citation>
    <scope>NUCLEOTIDE SEQUENCE [LARGE SCALE GENOMIC DNA]</scope>
    <source>
        <strain evidence="3">cv. Nipponbare</strain>
    </source>
</reference>
<name>A0A0P0VGP9_ORYSJ</name>
<sequence length="125" mass="13995">MSMVCNVLPFCARGLSGQQRAVDIVFIVTSSTIRRVFLIIPMKVLLIPLINLGVLICHTKHTTKVGKQCTPHASSSMRHVLMDTAEKRDYRIHKWHALVHHAAMTRCKRKHTSKNAGSLGRSSNP</sequence>
<keyword evidence="1" id="KW-1133">Transmembrane helix</keyword>